<dbReference type="InterPro" id="IPR003660">
    <property type="entry name" value="HAMP_dom"/>
</dbReference>
<keyword evidence="3 7" id="KW-0812">Transmembrane</keyword>
<comment type="caution">
    <text evidence="11">The sequence shown here is derived from an EMBL/GenBank/DDBJ whole genome shotgun (WGS) entry which is preliminary data.</text>
</comment>
<dbReference type="InterPro" id="IPR029787">
    <property type="entry name" value="Nucleotide_cyclase"/>
</dbReference>
<dbReference type="RefSeq" id="WP_102481678.1">
    <property type="nucleotide sequence ID" value="NZ_MCSW01000025.1"/>
</dbReference>
<evidence type="ECO:0000259" key="9">
    <source>
        <dbReference type="PROSITE" id="PS50885"/>
    </source>
</evidence>
<dbReference type="CDD" id="cd01948">
    <property type="entry name" value="EAL"/>
    <property type="match status" value="1"/>
</dbReference>
<dbReference type="CDD" id="cd06225">
    <property type="entry name" value="HAMP"/>
    <property type="match status" value="1"/>
</dbReference>
<dbReference type="SMART" id="SM00304">
    <property type="entry name" value="HAMP"/>
    <property type="match status" value="1"/>
</dbReference>
<evidence type="ECO:0000313" key="11">
    <source>
        <dbReference type="EMBL" id="PMF33388.1"/>
    </source>
</evidence>
<dbReference type="SUPFAM" id="SSF158472">
    <property type="entry name" value="HAMP domain-like"/>
    <property type="match status" value="1"/>
</dbReference>
<feature type="domain" description="GGDEF" evidence="10">
    <location>
        <begin position="451"/>
        <end position="582"/>
    </location>
</feature>
<feature type="region of interest" description="Disordered" evidence="6">
    <location>
        <begin position="850"/>
        <end position="872"/>
    </location>
</feature>
<evidence type="ECO:0000256" key="5">
    <source>
        <dbReference type="ARBA" id="ARBA00023136"/>
    </source>
</evidence>
<dbReference type="PROSITE" id="PS50885">
    <property type="entry name" value="HAMP"/>
    <property type="match status" value="1"/>
</dbReference>
<comment type="subcellular location">
    <subcellularLocation>
        <location evidence="1">Cell membrane</location>
        <topology evidence="1">Multi-pass membrane protein</topology>
    </subcellularLocation>
</comment>
<dbReference type="PANTHER" id="PTHR33121:SF70">
    <property type="entry name" value="SIGNALING PROTEIN YKOW"/>
    <property type="match status" value="1"/>
</dbReference>
<dbReference type="InterPro" id="IPR001633">
    <property type="entry name" value="EAL_dom"/>
</dbReference>
<evidence type="ECO:0000259" key="10">
    <source>
        <dbReference type="PROSITE" id="PS50887"/>
    </source>
</evidence>
<organism evidence="11 12">
    <name type="scientific">Vibrio splendidus</name>
    <dbReference type="NCBI Taxonomy" id="29497"/>
    <lineage>
        <taxon>Bacteria</taxon>
        <taxon>Pseudomonadati</taxon>
        <taxon>Pseudomonadota</taxon>
        <taxon>Gammaproteobacteria</taxon>
        <taxon>Vibrionales</taxon>
        <taxon>Vibrionaceae</taxon>
        <taxon>Vibrio</taxon>
    </lineage>
</organism>
<evidence type="ECO:0000256" key="2">
    <source>
        <dbReference type="ARBA" id="ARBA00022475"/>
    </source>
</evidence>
<keyword evidence="5 7" id="KW-0472">Membrane</keyword>
<dbReference type="NCBIfam" id="TIGR00254">
    <property type="entry name" value="GGDEF"/>
    <property type="match status" value="1"/>
</dbReference>
<protein>
    <submittedName>
        <fullName evidence="11">Diguanylate cyclase</fullName>
    </submittedName>
</protein>
<dbReference type="GO" id="GO:0007165">
    <property type="term" value="P:signal transduction"/>
    <property type="evidence" value="ECO:0007669"/>
    <property type="project" value="InterPro"/>
</dbReference>
<dbReference type="PANTHER" id="PTHR33121">
    <property type="entry name" value="CYCLIC DI-GMP PHOSPHODIESTERASE PDEF"/>
    <property type="match status" value="1"/>
</dbReference>
<dbReference type="SMART" id="SM00267">
    <property type="entry name" value="GGDEF"/>
    <property type="match status" value="1"/>
</dbReference>
<dbReference type="PROSITE" id="PS50887">
    <property type="entry name" value="GGDEF"/>
    <property type="match status" value="1"/>
</dbReference>
<dbReference type="GO" id="GO:0071111">
    <property type="term" value="F:cyclic-guanylate-specific phosphodiesterase activity"/>
    <property type="evidence" value="ECO:0007669"/>
    <property type="project" value="InterPro"/>
</dbReference>
<evidence type="ECO:0000256" key="7">
    <source>
        <dbReference type="SAM" id="Phobius"/>
    </source>
</evidence>
<dbReference type="SMART" id="SM00052">
    <property type="entry name" value="EAL"/>
    <property type="match status" value="1"/>
</dbReference>
<evidence type="ECO:0000256" key="6">
    <source>
        <dbReference type="SAM" id="MobiDB-lite"/>
    </source>
</evidence>
<dbReference type="Pfam" id="PF00990">
    <property type="entry name" value="GGDEF"/>
    <property type="match status" value="1"/>
</dbReference>
<name>A0A2N7CK44_VIBSP</name>
<evidence type="ECO:0000259" key="8">
    <source>
        <dbReference type="PROSITE" id="PS50883"/>
    </source>
</evidence>
<dbReference type="Gene3D" id="3.30.70.270">
    <property type="match status" value="1"/>
</dbReference>
<keyword evidence="2" id="KW-1003">Cell membrane</keyword>
<sequence>MSLKTQITLRTAVVLPFVMIFLFTMSVMVFTQKQSYKEMVSDVSARQLTSLTDHVHQSLSNFLEKPFHANLSLSHNIGYHHLYQAGNLSKVQDYILYTFSDHFTAIPQLDVIGFGSEDGNYVGFRKEANNGYTLMVQDERTNDQLVIYRGSKISEDIRSVISGYDPRVRPWYTPVATQKKAVWSPIYANADERQEITLSALAPIYDDNEFKAVVVSDIKINTFNAFLKELKDKTDASVYIIDKQQRLVAHSGGGSVVSWGTGKTNKGQRLLASESANPVIRESASYVDQFHLIDNLGVQRFSFRLDNERYFNQITPYEDEHGITWFIGMSIPESNLLGELPENQRNSWLLGLALSCIGVIAGLIAFNRVTQPITSTADAAKRLAKGDWGTSMPKTGHIYETSMLVESFNEMANNLKASFQALQSQLTYDSLTKLYSREGFIDAAKKNPANEKGTLYLVGIDRFRDINDSLGHYNGDQLLIIAAARLRGTLPSEYLLARTGGDEFAIYAPNVIQSEEAQLLTNRLLQTFASPFSMESESVVIKVSMGVVGVSNVHDIALLLRSSSIALSNAKQDKASVSIYSPEMGKASRHRTKMLARMNRAIELQQFEPFYQPIIDLESGSTIGAEALARWITDEGVISPLEFIPLAEESGLIYDIGKQILHKSCRDTAIAIESGKWSKDFSIHVNLSVDQLSESGFVEQVKGTLRDTKLPASNLTLEITESRIVDNDPAIIDNMLTLKALGISIAIDDFGTGYSSLAYLHKLPFDCLKIDRSFVSKLEKENLDSSIVAAIVNITKGFKVSLVAEGVETQQQAELLKQLKCPLAQGFLYSRPVPFDQWPTDLINVQKNANAQPNNEAKQITKSKQSTKKGVT</sequence>
<dbReference type="Gene3D" id="6.10.340.10">
    <property type="match status" value="1"/>
</dbReference>
<evidence type="ECO:0000256" key="4">
    <source>
        <dbReference type="ARBA" id="ARBA00022989"/>
    </source>
</evidence>
<dbReference type="InterPro" id="IPR050706">
    <property type="entry name" value="Cyclic-di-GMP_PDE-like"/>
</dbReference>
<dbReference type="EMBL" id="MCSW01000025">
    <property type="protein sequence ID" value="PMF33388.1"/>
    <property type="molecule type" value="Genomic_DNA"/>
</dbReference>
<reference evidence="12" key="1">
    <citation type="submission" date="2016-07" db="EMBL/GenBank/DDBJ databases">
        <title>Nontailed viruses are major unrecognized killers of bacteria in the ocean.</title>
        <authorList>
            <person name="Kauffman K."/>
            <person name="Hussain F."/>
            <person name="Yang J."/>
            <person name="Arevalo P."/>
            <person name="Brown J."/>
            <person name="Cutler M."/>
            <person name="Kelly L."/>
            <person name="Polz M.F."/>
        </authorList>
    </citation>
    <scope>NUCLEOTIDE SEQUENCE [LARGE SCALE GENOMIC DNA]</scope>
    <source>
        <strain evidence="12">10N.286.54.F3</strain>
    </source>
</reference>
<dbReference type="PROSITE" id="PS50883">
    <property type="entry name" value="EAL"/>
    <property type="match status" value="1"/>
</dbReference>
<evidence type="ECO:0000256" key="1">
    <source>
        <dbReference type="ARBA" id="ARBA00004651"/>
    </source>
</evidence>
<gene>
    <name evidence="11" type="ORF">BCV19_02780</name>
</gene>
<dbReference type="CDD" id="cd12913">
    <property type="entry name" value="PDC1_MCP_like"/>
    <property type="match status" value="1"/>
</dbReference>
<evidence type="ECO:0000313" key="12">
    <source>
        <dbReference type="Proteomes" id="UP000235405"/>
    </source>
</evidence>
<dbReference type="Gene3D" id="3.30.450.20">
    <property type="entry name" value="PAS domain"/>
    <property type="match status" value="2"/>
</dbReference>
<evidence type="ECO:0000256" key="3">
    <source>
        <dbReference type="ARBA" id="ARBA00022692"/>
    </source>
</evidence>
<dbReference type="InterPro" id="IPR033479">
    <property type="entry name" value="dCache_1"/>
</dbReference>
<dbReference type="SUPFAM" id="SSF141868">
    <property type="entry name" value="EAL domain-like"/>
    <property type="match status" value="1"/>
</dbReference>
<dbReference type="Gene3D" id="3.20.20.450">
    <property type="entry name" value="EAL domain"/>
    <property type="match status" value="1"/>
</dbReference>
<dbReference type="CDD" id="cd01949">
    <property type="entry name" value="GGDEF"/>
    <property type="match status" value="1"/>
</dbReference>
<dbReference type="Pfam" id="PF00672">
    <property type="entry name" value="HAMP"/>
    <property type="match status" value="1"/>
</dbReference>
<accession>A0A2N7CK44</accession>
<dbReference type="GO" id="GO:0005886">
    <property type="term" value="C:plasma membrane"/>
    <property type="evidence" value="ECO:0007669"/>
    <property type="project" value="UniProtKB-SubCell"/>
</dbReference>
<dbReference type="InterPro" id="IPR043128">
    <property type="entry name" value="Rev_trsase/Diguanyl_cyclase"/>
</dbReference>
<feature type="transmembrane region" description="Helical" evidence="7">
    <location>
        <begin position="12"/>
        <end position="31"/>
    </location>
</feature>
<dbReference type="Pfam" id="PF02743">
    <property type="entry name" value="dCache_1"/>
    <property type="match status" value="1"/>
</dbReference>
<dbReference type="AlphaFoldDB" id="A0A2N7CK44"/>
<proteinExistence type="predicted"/>
<dbReference type="Proteomes" id="UP000235405">
    <property type="component" value="Unassembled WGS sequence"/>
</dbReference>
<dbReference type="SUPFAM" id="SSF55073">
    <property type="entry name" value="Nucleotide cyclase"/>
    <property type="match status" value="1"/>
</dbReference>
<dbReference type="Pfam" id="PF00563">
    <property type="entry name" value="EAL"/>
    <property type="match status" value="1"/>
</dbReference>
<dbReference type="InterPro" id="IPR000160">
    <property type="entry name" value="GGDEF_dom"/>
</dbReference>
<feature type="domain" description="EAL" evidence="8">
    <location>
        <begin position="591"/>
        <end position="846"/>
    </location>
</feature>
<feature type="domain" description="HAMP" evidence="9">
    <location>
        <begin position="367"/>
        <end position="420"/>
    </location>
</feature>
<keyword evidence="4 7" id="KW-1133">Transmembrane helix</keyword>
<dbReference type="InterPro" id="IPR035919">
    <property type="entry name" value="EAL_sf"/>
</dbReference>